<evidence type="ECO:0008006" key="4">
    <source>
        <dbReference type="Google" id="ProtNLM"/>
    </source>
</evidence>
<evidence type="ECO:0000256" key="1">
    <source>
        <dbReference type="SAM" id="MobiDB-lite"/>
    </source>
</evidence>
<gene>
    <name evidence="2" type="ORF">AB1Y20_015349</name>
</gene>
<dbReference type="AlphaFoldDB" id="A0AB34K151"/>
<protein>
    <recommendedName>
        <fullName evidence="4">Sister chromatid cohesion protein</fullName>
    </recommendedName>
</protein>
<evidence type="ECO:0000313" key="2">
    <source>
        <dbReference type="EMBL" id="KAL1526645.1"/>
    </source>
</evidence>
<feature type="region of interest" description="Disordered" evidence="1">
    <location>
        <begin position="399"/>
        <end position="458"/>
    </location>
</feature>
<proteinExistence type="predicted"/>
<evidence type="ECO:0000313" key="3">
    <source>
        <dbReference type="Proteomes" id="UP001515480"/>
    </source>
</evidence>
<name>A0AB34K151_PRYPA</name>
<sequence length="465" mass="50053">MCTFATATTTPESTERILVAVDDSLDAIAAHLTHKLPLPVSAQHFVEAEVRGACDERSDPEDEALQRRVSRLSSLLVTLHTCGFAPPKPLVRETLHGLLAASTASEARSACGGIQSWLHLARDQPHPAVSLDTRAVELLRDVLAPPSDGASSLAVSASMLCAILAQPTRELQLSASCPEALVDTLVKASLDAFAMEGHRTAQQAFTVQVLLAVHKTDARAARLAKAFAKIVQKLPIPTKQLAVAPAPYRRLLVALAEVGSEATPLVHKVVTHALDALPTLDPLPFGATAASRKSAFKHALSFRFFDKSIAPSSGDRRRSWGLLLLHLSSLLRIYIAEGIETSDMYALGKSVDRLRRVYKRATQSQDIGMDGEAFFFMFARVVLRRQPMSSAEVVNIGGESNLDEGASSPHVPSSRNLKSEASCSTSFTPGRSSSGSRLMRKARDQDHRPAQSASGKKHCVIVIDD</sequence>
<keyword evidence="3" id="KW-1185">Reference proteome</keyword>
<dbReference type="EMBL" id="JBGBPQ010000003">
    <property type="protein sequence ID" value="KAL1526645.1"/>
    <property type="molecule type" value="Genomic_DNA"/>
</dbReference>
<reference evidence="2 3" key="1">
    <citation type="journal article" date="2024" name="Science">
        <title>Giant polyketide synthase enzymes in the biosynthesis of giant marine polyether toxins.</title>
        <authorList>
            <person name="Fallon T.R."/>
            <person name="Shende V.V."/>
            <person name="Wierzbicki I.H."/>
            <person name="Pendleton A.L."/>
            <person name="Watervoot N.F."/>
            <person name="Auber R.P."/>
            <person name="Gonzalez D.J."/>
            <person name="Wisecaver J.H."/>
            <person name="Moore B.S."/>
        </authorList>
    </citation>
    <scope>NUCLEOTIDE SEQUENCE [LARGE SCALE GENOMIC DNA]</scope>
    <source>
        <strain evidence="2 3">12B1</strain>
    </source>
</reference>
<dbReference type="Proteomes" id="UP001515480">
    <property type="component" value="Unassembled WGS sequence"/>
</dbReference>
<organism evidence="2 3">
    <name type="scientific">Prymnesium parvum</name>
    <name type="common">Toxic golden alga</name>
    <dbReference type="NCBI Taxonomy" id="97485"/>
    <lineage>
        <taxon>Eukaryota</taxon>
        <taxon>Haptista</taxon>
        <taxon>Haptophyta</taxon>
        <taxon>Prymnesiophyceae</taxon>
        <taxon>Prymnesiales</taxon>
        <taxon>Prymnesiaceae</taxon>
        <taxon>Prymnesium</taxon>
    </lineage>
</organism>
<comment type="caution">
    <text evidence="2">The sequence shown here is derived from an EMBL/GenBank/DDBJ whole genome shotgun (WGS) entry which is preliminary data.</text>
</comment>
<feature type="compositionally biased region" description="Polar residues" evidence="1">
    <location>
        <begin position="410"/>
        <end position="436"/>
    </location>
</feature>
<accession>A0AB34K151</accession>